<proteinExistence type="predicted"/>
<feature type="region of interest" description="Disordered" evidence="1">
    <location>
        <begin position="382"/>
        <end position="417"/>
    </location>
</feature>
<dbReference type="STRING" id="1715693.PH7735_02683"/>
<dbReference type="AlphaFoldDB" id="A0A0P1IBR5"/>
<dbReference type="GeneID" id="83881692"/>
<dbReference type="Proteomes" id="UP000051870">
    <property type="component" value="Unassembled WGS sequence"/>
</dbReference>
<feature type="compositionally biased region" description="Polar residues" evidence="1">
    <location>
        <begin position="400"/>
        <end position="417"/>
    </location>
</feature>
<dbReference type="EMBL" id="CYTW01000003">
    <property type="protein sequence ID" value="CUK03587.1"/>
    <property type="molecule type" value="Genomic_DNA"/>
</dbReference>
<accession>A0A0P1IBR5</accession>
<name>A0A0P1IBR5_9RHOB</name>
<evidence type="ECO:0008006" key="4">
    <source>
        <dbReference type="Google" id="ProtNLM"/>
    </source>
</evidence>
<evidence type="ECO:0000313" key="2">
    <source>
        <dbReference type="EMBL" id="CUK03587.1"/>
    </source>
</evidence>
<organism evidence="2 3">
    <name type="scientific">Shimia thalassica</name>
    <dbReference type="NCBI Taxonomy" id="1715693"/>
    <lineage>
        <taxon>Bacteria</taxon>
        <taxon>Pseudomonadati</taxon>
        <taxon>Pseudomonadota</taxon>
        <taxon>Alphaproteobacteria</taxon>
        <taxon>Rhodobacterales</taxon>
        <taxon>Roseobacteraceae</taxon>
    </lineage>
</organism>
<evidence type="ECO:0000256" key="1">
    <source>
        <dbReference type="SAM" id="MobiDB-lite"/>
    </source>
</evidence>
<protein>
    <recommendedName>
        <fullName evidence="4">Adenylate cyclase</fullName>
    </recommendedName>
</protein>
<evidence type="ECO:0000313" key="3">
    <source>
        <dbReference type="Proteomes" id="UP000051870"/>
    </source>
</evidence>
<dbReference type="Pfam" id="PF11294">
    <property type="entry name" value="DUF3095"/>
    <property type="match status" value="1"/>
</dbReference>
<gene>
    <name evidence="2" type="ORF">PH7735_02683</name>
</gene>
<sequence length="417" mass="45311">MAISGQTFYGNLPRINDFEKLTDLHTYVQLPDDWWVGVADIVGSTQEIERGRYKIVNMVGAAVISAQVNAARMEPLPYVFGGDGAGFAVWPEQRAAAETALAGVQNWAREEFDIGLRVAMVRVSDIRAAGQDIRVARYAASDGVDYAMFSGGGLLWAETQMKAGQLSLGDVAGAETADLTGLSCRWSNMEAQNGKILSVVMQPGEGVSERDFAAISQSVLSAAQNLNREGHPVPKAGPGFRFPPAGVELETHVNRNGRSKWMHWTRIMVGNALIWVLFKSGVRLGSFKPEEYCADTARNADFRKFDDGLKMTLDCDAETQRRIEAVLKEAAAQGLVRYGLHAQDEAMMTCFVPSATENSHVHFVDGAAGGYARAASHLKARERSASLSQAAHDAGRKEVNAQNEQHTQPQQPAISVQ</sequence>
<keyword evidence="3" id="KW-1185">Reference proteome</keyword>
<reference evidence="3" key="1">
    <citation type="submission" date="2015-09" db="EMBL/GenBank/DDBJ databases">
        <authorList>
            <person name="Rodrigo-Torres Lidia"/>
            <person name="Arahal R.David."/>
        </authorList>
    </citation>
    <scope>NUCLEOTIDE SEQUENCE [LARGE SCALE GENOMIC DNA]</scope>
    <source>
        <strain evidence="3">CECT 7735</strain>
    </source>
</reference>
<dbReference type="RefSeq" id="WP_082645259.1">
    <property type="nucleotide sequence ID" value="NZ_CYTW01000003.1"/>
</dbReference>
<dbReference type="InterPro" id="IPR021445">
    <property type="entry name" value="DUF3095"/>
</dbReference>